<dbReference type="WBParaSite" id="PgR071_g044_t02">
    <property type="protein sequence ID" value="PgR071_g044_t02"/>
    <property type="gene ID" value="PgR071_g044"/>
</dbReference>
<comment type="subcellular location">
    <subcellularLocation>
        <location evidence="1">Membrane</location>
        <topology evidence="1">Multi-pass membrane protein</topology>
    </subcellularLocation>
</comment>
<feature type="transmembrane region" description="Helical" evidence="6">
    <location>
        <begin position="9"/>
        <end position="27"/>
    </location>
</feature>
<reference evidence="8 9" key="1">
    <citation type="submission" date="2022-11" db="UniProtKB">
        <authorList>
            <consortium name="WormBaseParasite"/>
        </authorList>
    </citation>
    <scope>IDENTIFICATION</scope>
</reference>
<accession>A0A915BZ26</accession>
<dbReference type="Proteomes" id="UP000887569">
    <property type="component" value="Unplaced"/>
</dbReference>
<evidence type="ECO:0000256" key="1">
    <source>
        <dbReference type="ARBA" id="ARBA00004141"/>
    </source>
</evidence>
<dbReference type="WBParaSite" id="PgR071_g044_t01">
    <property type="protein sequence ID" value="PgR071_g044_t01"/>
    <property type="gene ID" value="PgR071_g044"/>
</dbReference>
<evidence type="ECO:0000256" key="2">
    <source>
        <dbReference type="ARBA" id="ARBA00022692"/>
    </source>
</evidence>
<evidence type="ECO:0000313" key="9">
    <source>
        <dbReference type="WBParaSite" id="PgR071_g044_t02"/>
    </source>
</evidence>
<organism evidence="7 9">
    <name type="scientific">Parascaris univalens</name>
    <name type="common">Nematode worm</name>
    <dbReference type="NCBI Taxonomy" id="6257"/>
    <lineage>
        <taxon>Eukaryota</taxon>
        <taxon>Metazoa</taxon>
        <taxon>Ecdysozoa</taxon>
        <taxon>Nematoda</taxon>
        <taxon>Chromadorea</taxon>
        <taxon>Rhabditida</taxon>
        <taxon>Spirurina</taxon>
        <taxon>Ascaridomorpha</taxon>
        <taxon>Ascaridoidea</taxon>
        <taxon>Ascarididae</taxon>
        <taxon>Parascaris</taxon>
    </lineage>
</organism>
<feature type="transmembrane region" description="Helical" evidence="6">
    <location>
        <begin position="33"/>
        <end position="49"/>
    </location>
</feature>
<dbReference type="GO" id="GO:0016020">
    <property type="term" value="C:membrane"/>
    <property type="evidence" value="ECO:0007669"/>
    <property type="project" value="UniProtKB-SubCell"/>
</dbReference>
<keyword evidence="2 6" id="KW-0812">Transmembrane</keyword>
<evidence type="ECO:0000256" key="3">
    <source>
        <dbReference type="ARBA" id="ARBA00022989"/>
    </source>
</evidence>
<dbReference type="PANTHER" id="PTHR34104">
    <property type="entry name" value="TRANSMEMBRANE PROTEIN 254"/>
    <property type="match status" value="1"/>
</dbReference>
<evidence type="ECO:0000313" key="7">
    <source>
        <dbReference type="Proteomes" id="UP000887569"/>
    </source>
</evidence>
<protein>
    <recommendedName>
        <fullName evidence="5">Transmembrane protein 254</fullName>
    </recommendedName>
</protein>
<dbReference type="PANTHER" id="PTHR34104:SF3">
    <property type="entry name" value="TRANSMEMBRANE PROTEIN 254"/>
    <property type="match status" value="1"/>
</dbReference>
<keyword evidence="7" id="KW-1185">Reference proteome</keyword>
<sequence length="114" mass="13332">MKDYFRSPHFVWFIVIPSGLLITFMTWYDVESLPLAYMSYLGVLARYLGTNHRTMVLVWNVLAWLAHFCETVYANSLCTDLKLLPTSTTRWLAQTFLLGYPSLRLLIKYAKQSQ</sequence>
<evidence type="ECO:0000256" key="5">
    <source>
        <dbReference type="ARBA" id="ARBA00034834"/>
    </source>
</evidence>
<proteinExistence type="predicted"/>
<dbReference type="Pfam" id="PF14934">
    <property type="entry name" value="TMEM254"/>
    <property type="match status" value="1"/>
</dbReference>
<dbReference type="InterPro" id="IPR028110">
    <property type="entry name" value="TMEM254"/>
</dbReference>
<dbReference type="AlphaFoldDB" id="A0A915BZ26"/>
<evidence type="ECO:0000256" key="4">
    <source>
        <dbReference type="ARBA" id="ARBA00023136"/>
    </source>
</evidence>
<keyword evidence="3 6" id="KW-1133">Transmembrane helix</keyword>
<evidence type="ECO:0000313" key="8">
    <source>
        <dbReference type="WBParaSite" id="PgR071_g044_t01"/>
    </source>
</evidence>
<evidence type="ECO:0000256" key="6">
    <source>
        <dbReference type="SAM" id="Phobius"/>
    </source>
</evidence>
<name>A0A915BZ26_PARUN</name>
<keyword evidence="4 6" id="KW-0472">Membrane</keyword>